<dbReference type="Proteomes" id="UP001148629">
    <property type="component" value="Unassembled WGS sequence"/>
</dbReference>
<evidence type="ECO:0000313" key="2">
    <source>
        <dbReference type="Proteomes" id="UP001148629"/>
    </source>
</evidence>
<sequence>MEDLALDLQLSRVISAFESTTLFTAITPRATALAEATSVGAPVVTVTSESTGDDDEPKVKFIGVFEIAIAFGILVLLTIVVAGIIFCQRHKKAKRNRAAALAKTASIEEKYQGAMGHSPPAAHLPSAGRTRVGERNQGVHEYWHNEASHHAQGWEQAPQAGTRSPPA</sequence>
<reference evidence="1" key="1">
    <citation type="submission" date="2022-08" db="EMBL/GenBank/DDBJ databases">
        <title>Genome Sequence of Fusarium decemcellulare.</title>
        <authorList>
            <person name="Buettner E."/>
        </authorList>
    </citation>
    <scope>NUCLEOTIDE SEQUENCE</scope>
    <source>
        <strain evidence="1">Babe19</strain>
    </source>
</reference>
<accession>A0ACC1RFX5</accession>
<keyword evidence="2" id="KW-1185">Reference proteome</keyword>
<evidence type="ECO:0000313" key="1">
    <source>
        <dbReference type="EMBL" id="KAJ3516437.1"/>
    </source>
</evidence>
<dbReference type="EMBL" id="JANRMS010003672">
    <property type="protein sequence ID" value="KAJ3516437.1"/>
    <property type="molecule type" value="Genomic_DNA"/>
</dbReference>
<name>A0ACC1RFX5_9HYPO</name>
<gene>
    <name evidence="1" type="ORF">NM208_g14844</name>
</gene>
<comment type="caution">
    <text evidence="1">The sequence shown here is derived from an EMBL/GenBank/DDBJ whole genome shotgun (WGS) entry which is preliminary data.</text>
</comment>
<organism evidence="1 2">
    <name type="scientific">Fusarium decemcellulare</name>
    <dbReference type="NCBI Taxonomy" id="57161"/>
    <lineage>
        <taxon>Eukaryota</taxon>
        <taxon>Fungi</taxon>
        <taxon>Dikarya</taxon>
        <taxon>Ascomycota</taxon>
        <taxon>Pezizomycotina</taxon>
        <taxon>Sordariomycetes</taxon>
        <taxon>Hypocreomycetidae</taxon>
        <taxon>Hypocreales</taxon>
        <taxon>Nectriaceae</taxon>
        <taxon>Fusarium</taxon>
        <taxon>Fusarium decemcellulare species complex</taxon>
    </lineage>
</organism>
<proteinExistence type="predicted"/>
<protein>
    <submittedName>
        <fullName evidence="1">Uncharacterized protein</fullName>
    </submittedName>
</protein>